<evidence type="ECO:0000256" key="2">
    <source>
        <dbReference type="ARBA" id="ARBA00023002"/>
    </source>
</evidence>
<accession>A0ABS4JZ87</accession>
<dbReference type="SMART" id="SM01092">
    <property type="entry name" value="CO_deh_flav_C"/>
    <property type="match status" value="1"/>
</dbReference>
<dbReference type="InterPro" id="IPR016166">
    <property type="entry name" value="FAD-bd_PCMH"/>
</dbReference>
<dbReference type="InterPro" id="IPR005107">
    <property type="entry name" value="CO_DH_flav_C"/>
</dbReference>
<organism evidence="4 5">
    <name type="scientific">Clostridium punense</name>
    <dbReference type="NCBI Taxonomy" id="1054297"/>
    <lineage>
        <taxon>Bacteria</taxon>
        <taxon>Bacillati</taxon>
        <taxon>Bacillota</taxon>
        <taxon>Clostridia</taxon>
        <taxon>Eubacteriales</taxon>
        <taxon>Clostridiaceae</taxon>
        <taxon>Clostridium</taxon>
    </lineage>
</organism>
<dbReference type="Pfam" id="PF00941">
    <property type="entry name" value="FAD_binding_5"/>
    <property type="match status" value="1"/>
</dbReference>
<dbReference type="Gene3D" id="3.30.43.10">
    <property type="entry name" value="Uridine Diphospho-n-acetylenolpyruvylglucosamine Reductase, domain 2"/>
    <property type="match status" value="1"/>
</dbReference>
<dbReference type="InterPro" id="IPR016169">
    <property type="entry name" value="FAD-bd_PCMH_sub2"/>
</dbReference>
<dbReference type="Proteomes" id="UP001519308">
    <property type="component" value="Unassembled WGS sequence"/>
</dbReference>
<reference evidence="4 5" key="1">
    <citation type="submission" date="2021-03" db="EMBL/GenBank/DDBJ databases">
        <title>Genomic Encyclopedia of Type Strains, Phase IV (KMG-IV): sequencing the most valuable type-strain genomes for metagenomic binning, comparative biology and taxonomic classification.</title>
        <authorList>
            <person name="Goeker M."/>
        </authorList>
    </citation>
    <scope>NUCLEOTIDE SEQUENCE [LARGE SCALE GENOMIC DNA]</scope>
    <source>
        <strain evidence="4 5">DSM 28650</strain>
    </source>
</reference>
<dbReference type="InterPro" id="IPR016167">
    <property type="entry name" value="FAD-bd_PCMH_sub1"/>
</dbReference>
<keyword evidence="5" id="KW-1185">Reference proteome</keyword>
<evidence type="ECO:0000313" key="4">
    <source>
        <dbReference type="EMBL" id="MBP2020844.1"/>
    </source>
</evidence>
<dbReference type="InterPro" id="IPR036683">
    <property type="entry name" value="CO_DH_flav_C_dom_sf"/>
</dbReference>
<dbReference type="InterPro" id="IPR051312">
    <property type="entry name" value="Diverse_Substr_Oxidored"/>
</dbReference>
<dbReference type="EMBL" id="JAGGLL010000003">
    <property type="protein sequence ID" value="MBP2020844.1"/>
    <property type="molecule type" value="Genomic_DNA"/>
</dbReference>
<dbReference type="InterPro" id="IPR036318">
    <property type="entry name" value="FAD-bd_PCMH-like_sf"/>
</dbReference>
<gene>
    <name evidence="4" type="ORF">J2Z44_000628</name>
</gene>
<dbReference type="SUPFAM" id="SSF56176">
    <property type="entry name" value="FAD-binding/transporter-associated domain-like"/>
    <property type="match status" value="1"/>
</dbReference>
<dbReference type="RefSeq" id="WP_021282709.1">
    <property type="nucleotide sequence ID" value="NZ_JAGGLL010000003.1"/>
</dbReference>
<name>A0ABS4JZ87_9CLOT</name>
<evidence type="ECO:0000259" key="3">
    <source>
        <dbReference type="PROSITE" id="PS51387"/>
    </source>
</evidence>
<evidence type="ECO:0000313" key="5">
    <source>
        <dbReference type="Proteomes" id="UP001519308"/>
    </source>
</evidence>
<keyword evidence="2" id="KW-0560">Oxidoreductase</keyword>
<dbReference type="SUPFAM" id="SSF55447">
    <property type="entry name" value="CO dehydrogenase flavoprotein C-terminal domain-like"/>
    <property type="match status" value="1"/>
</dbReference>
<dbReference type="Gene3D" id="3.30.390.50">
    <property type="entry name" value="CO dehydrogenase flavoprotein, C-terminal domain"/>
    <property type="match status" value="1"/>
</dbReference>
<proteinExistence type="predicted"/>
<sequence>MVKAFTPNTLEEALDVLSKNQVMILNGGTDLMVKRKTWSGVVPSFEKPVMFINKISELRSISIKNRTLYIGSGCTFNELNNSLIIPKYLKVVIKEIASPAIRNVASIGGNICNASPAGDIILPLYALDAKLKLMSKERERIIPIKEFIIGPGKTTICSGEILTEILIENYDNKEFYYHKLGTRKATALAKASFIGFYEVENSTIRDLRIAFGSVGPVVISNRDLELSLVGGSIKDTKFKVCEIVGRYSELIRPIDDARSTAKYRKFVSLNLLRHFLLNELSK</sequence>
<dbReference type="Pfam" id="PF03450">
    <property type="entry name" value="CO_deh_flav_C"/>
    <property type="match status" value="1"/>
</dbReference>
<keyword evidence="1" id="KW-0285">Flavoprotein</keyword>
<dbReference type="InterPro" id="IPR002346">
    <property type="entry name" value="Mopterin_DH_FAD-bd"/>
</dbReference>
<comment type="caution">
    <text evidence="4">The sequence shown here is derived from an EMBL/GenBank/DDBJ whole genome shotgun (WGS) entry which is preliminary data.</text>
</comment>
<dbReference type="PROSITE" id="PS51387">
    <property type="entry name" value="FAD_PCMH"/>
    <property type="match status" value="1"/>
</dbReference>
<dbReference type="PANTHER" id="PTHR42659:SF9">
    <property type="entry name" value="XANTHINE DEHYDROGENASE FAD-BINDING SUBUNIT XDHB-RELATED"/>
    <property type="match status" value="1"/>
</dbReference>
<dbReference type="Gene3D" id="3.30.465.10">
    <property type="match status" value="1"/>
</dbReference>
<protein>
    <submittedName>
        <fullName evidence="4">CO/xanthine dehydrogenase FAD-binding subunit</fullName>
    </submittedName>
</protein>
<dbReference type="PANTHER" id="PTHR42659">
    <property type="entry name" value="XANTHINE DEHYDROGENASE SUBUNIT C-RELATED"/>
    <property type="match status" value="1"/>
</dbReference>
<evidence type="ECO:0000256" key="1">
    <source>
        <dbReference type="ARBA" id="ARBA00022630"/>
    </source>
</evidence>
<feature type="domain" description="FAD-binding PCMH-type" evidence="3">
    <location>
        <begin position="1"/>
        <end position="172"/>
    </location>
</feature>